<keyword evidence="4 8" id="KW-1003">Cell membrane</keyword>
<dbReference type="STRING" id="1304275.C41B8_08905"/>
<accession>A0A084ILV8</accession>
<feature type="transmembrane region" description="Helical" evidence="9">
    <location>
        <begin position="323"/>
        <end position="343"/>
    </location>
</feature>
<keyword evidence="3 8" id="KW-0813">Transport</keyword>
<evidence type="ECO:0000256" key="7">
    <source>
        <dbReference type="ARBA" id="ARBA00023136"/>
    </source>
</evidence>
<evidence type="ECO:0000256" key="3">
    <source>
        <dbReference type="ARBA" id="ARBA00022448"/>
    </source>
</evidence>
<dbReference type="PANTHER" id="PTHR43337:SF11">
    <property type="entry name" value="GUANINE_HYPOXANTHINE PERMEASE PBUG"/>
    <property type="match status" value="1"/>
</dbReference>
<dbReference type="GO" id="GO:0005886">
    <property type="term" value="C:plasma membrane"/>
    <property type="evidence" value="ECO:0007669"/>
    <property type="project" value="UniProtKB-SubCell"/>
</dbReference>
<evidence type="ECO:0000256" key="4">
    <source>
        <dbReference type="ARBA" id="ARBA00022475"/>
    </source>
</evidence>
<gene>
    <name evidence="10" type="ORF">C41B8_08905</name>
</gene>
<protein>
    <submittedName>
        <fullName evidence="10">Xanthine/uracil/vitamin C permease</fullName>
    </submittedName>
</protein>
<feature type="transmembrane region" description="Helical" evidence="9">
    <location>
        <begin position="21"/>
        <end position="42"/>
    </location>
</feature>
<comment type="subcellular location">
    <subcellularLocation>
        <location evidence="1 8">Cell membrane</location>
        <topology evidence="1 8">Multi-pass membrane protein</topology>
    </subcellularLocation>
</comment>
<feature type="transmembrane region" description="Helical" evidence="9">
    <location>
        <begin position="349"/>
        <end position="368"/>
    </location>
</feature>
<dbReference type="EMBL" id="APNK01000010">
    <property type="protein sequence ID" value="KEZ77692.1"/>
    <property type="molecule type" value="Genomic_DNA"/>
</dbReference>
<evidence type="ECO:0000313" key="10">
    <source>
        <dbReference type="EMBL" id="KEZ77692.1"/>
    </source>
</evidence>
<dbReference type="eggNOG" id="COG2252">
    <property type="taxonomic scope" value="Bacteria"/>
</dbReference>
<evidence type="ECO:0000313" key="11">
    <source>
        <dbReference type="Proteomes" id="UP000028302"/>
    </source>
</evidence>
<dbReference type="InterPro" id="IPR026033">
    <property type="entry name" value="Azg-like_bact_archaea"/>
</dbReference>
<feature type="transmembrane region" description="Helical" evidence="9">
    <location>
        <begin position="416"/>
        <end position="434"/>
    </location>
</feature>
<feature type="transmembrane region" description="Helical" evidence="9">
    <location>
        <begin position="130"/>
        <end position="147"/>
    </location>
</feature>
<evidence type="ECO:0000256" key="9">
    <source>
        <dbReference type="SAM" id="Phobius"/>
    </source>
</evidence>
<feature type="transmembrane region" description="Helical" evidence="9">
    <location>
        <begin position="380"/>
        <end position="404"/>
    </location>
</feature>
<feature type="transmembrane region" description="Helical" evidence="9">
    <location>
        <begin position="74"/>
        <end position="93"/>
    </location>
</feature>
<feature type="transmembrane region" description="Helical" evidence="9">
    <location>
        <begin position="193"/>
        <end position="210"/>
    </location>
</feature>
<evidence type="ECO:0000256" key="2">
    <source>
        <dbReference type="ARBA" id="ARBA00005697"/>
    </source>
</evidence>
<dbReference type="Pfam" id="PF00860">
    <property type="entry name" value="Xan_ur_permease"/>
    <property type="match status" value="1"/>
</dbReference>
<feature type="transmembrane region" description="Helical" evidence="9">
    <location>
        <begin position="99"/>
        <end position="118"/>
    </location>
</feature>
<feature type="transmembrane region" description="Helical" evidence="9">
    <location>
        <begin position="167"/>
        <end position="186"/>
    </location>
</feature>
<dbReference type="InterPro" id="IPR006043">
    <property type="entry name" value="NCS2"/>
</dbReference>
<dbReference type="Proteomes" id="UP000028302">
    <property type="component" value="Unassembled WGS sequence"/>
</dbReference>
<evidence type="ECO:0000256" key="1">
    <source>
        <dbReference type="ARBA" id="ARBA00004651"/>
    </source>
</evidence>
<evidence type="ECO:0000256" key="6">
    <source>
        <dbReference type="ARBA" id="ARBA00022989"/>
    </source>
</evidence>
<organism evidence="10 11">
    <name type="scientific">Salinisphaera hydrothermalis (strain C41B8)</name>
    <dbReference type="NCBI Taxonomy" id="1304275"/>
    <lineage>
        <taxon>Bacteria</taxon>
        <taxon>Pseudomonadati</taxon>
        <taxon>Pseudomonadota</taxon>
        <taxon>Gammaproteobacteria</taxon>
        <taxon>Salinisphaerales</taxon>
        <taxon>Salinisphaeraceae</taxon>
        <taxon>Salinisphaera</taxon>
    </lineage>
</organism>
<keyword evidence="5 8" id="KW-0812">Transmembrane</keyword>
<dbReference type="GO" id="GO:0005345">
    <property type="term" value="F:purine nucleobase transmembrane transporter activity"/>
    <property type="evidence" value="ECO:0007669"/>
    <property type="project" value="TreeGrafter"/>
</dbReference>
<dbReference type="AlphaFoldDB" id="A0A084ILV8"/>
<keyword evidence="6 8" id="KW-1133">Transmembrane helix</keyword>
<feature type="transmembrane region" description="Helical" evidence="9">
    <location>
        <begin position="246"/>
        <end position="274"/>
    </location>
</feature>
<comment type="similarity">
    <text evidence="2 8">Belongs to the nucleobase:cation symporter-2 (NCS2) (TC 2.A.40) family. Azg-like subfamily.</text>
</comment>
<dbReference type="RefSeq" id="WP_037336862.1">
    <property type="nucleotide sequence ID" value="NZ_APNK01000010.1"/>
</dbReference>
<evidence type="ECO:0000256" key="5">
    <source>
        <dbReference type="ARBA" id="ARBA00022692"/>
    </source>
</evidence>
<dbReference type="PATRIC" id="fig|1304275.5.peg.1815"/>
<dbReference type="PANTHER" id="PTHR43337">
    <property type="entry name" value="XANTHINE/URACIL PERMEASE C887.17-RELATED"/>
    <property type="match status" value="1"/>
</dbReference>
<keyword evidence="7 8" id="KW-0472">Membrane</keyword>
<dbReference type="OrthoDB" id="9808458at2"/>
<name>A0A084ILV8_SALHC</name>
<dbReference type="InterPro" id="IPR045018">
    <property type="entry name" value="Azg-like"/>
</dbReference>
<feature type="transmembrane region" description="Helical" evidence="9">
    <location>
        <begin position="48"/>
        <end position="67"/>
    </location>
</feature>
<keyword evidence="11" id="KW-1185">Reference proteome</keyword>
<evidence type="ECO:0000256" key="8">
    <source>
        <dbReference type="PIRNR" id="PIRNR005353"/>
    </source>
</evidence>
<reference evidence="10 11" key="1">
    <citation type="submission" date="2013-03" db="EMBL/GenBank/DDBJ databases">
        <title>Salinisphaera hydrothermalis C41B8 Genome Sequencing.</title>
        <authorList>
            <person name="Li C."/>
            <person name="Lai Q."/>
            <person name="Shao Z."/>
        </authorList>
    </citation>
    <scope>NUCLEOTIDE SEQUENCE [LARGE SCALE GENOMIC DNA]</scope>
    <source>
        <strain evidence="10 11">C41B8</strain>
    </source>
</reference>
<dbReference type="PIRSF" id="PIRSF005353">
    <property type="entry name" value="PbuG"/>
    <property type="match status" value="1"/>
</dbReference>
<comment type="caution">
    <text evidence="10">The sequence shown here is derived from an EMBL/GenBank/DDBJ whole genome shotgun (WGS) entry which is preliminary data.</text>
</comment>
<sequence length="435" mass="45723">MARFFEFDREGTGYRREIIGGITTFLAMAYIMFVNPSILSAAGMDQGAVFTATALASIVGCLLMAVVARYPVGIAPSMGLNAFFAYSVVLGMGVPWQTALVGVLFSGLIFVLITVLRLREMILDAIPVDLKMASACGIGLFIALIGFEDSGIVVNNKATLVTLGDLTLPATLLTVFGLFASIVLMLRRLPGAIFFGMVLTAVLGMITGVINPPQAIVGEVPSVAPVFGVAITRLFDAPGQVFTLNLLVVVLTFLFVEFFDTAGTLMAVATKAGLIEGNRIRRSRQALLADSSSVVASAVIGTSPTTSYIESTAGVASGARTGFASLVTAALFVLALFFSPLLSVVTSSVTAPALIIVGVLMVSSLGEIDWNRLEIAVPAFLTLITMPVTYSIANGIALGLVVYPVTMVVTGRGRELHPILYALFVVFVGYFAFLA</sequence>
<proteinExistence type="inferred from homology"/>